<dbReference type="EMBL" id="ML179218">
    <property type="protein sequence ID" value="THU94694.1"/>
    <property type="molecule type" value="Genomic_DNA"/>
</dbReference>
<dbReference type="Gene3D" id="3.40.50.12780">
    <property type="entry name" value="N-terminal domain of ligase-like"/>
    <property type="match status" value="1"/>
</dbReference>
<dbReference type="GO" id="GO:0031177">
    <property type="term" value="F:phosphopantetheine binding"/>
    <property type="evidence" value="ECO:0007669"/>
    <property type="project" value="InterPro"/>
</dbReference>
<dbReference type="PROSITE" id="PS00455">
    <property type="entry name" value="AMP_BINDING"/>
    <property type="match status" value="1"/>
</dbReference>
<evidence type="ECO:0000313" key="4">
    <source>
        <dbReference type="EMBL" id="THU94694.1"/>
    </source>
</evidence>
<dbReference type="PANTHER" id="PTHR43439">
    <property type="entry name" value="PHENYLACETATE-COENZYME A LIGASE"/>
    <property type="match status" value="1"/>
</dbReference>
<keyword evidence="2" id="KW-0597">Phosphoprotein</keyword>
<dbReference type="InterPro" id="IPR036736">
    <property type="entry name" value="ACP-like_sf"/>
</dbReference>
<dbReference type="InterPro" id="IPR000873">
    <property type="entry name" value="AMP-dep_synth/lig_dom"/>
</dbReference>
<dbReference type="Pfam" id="PF00550">
    <property type="entry name" value="PP-binding"/>
    <property type="match status" value="1"/>
</dbReference>
<dbReference type="SUPFAM" id="SSF47336">
    <property type="entry name" value="ACP-like"/>
    <property type="match status" value="1"/>
</dbReference>
<dbReference type="InterPro" id="IPR020806">
    <property type="entry name" value="PKS_PP-bd"/>
</dbReference>
<accession>A0A4S8LYB8</accession>
<dbReference type="InterPro" id="IPR013120">
    <property type="entry name" value="FAR_NAD-bd"/>
</dbReference>
<evidence type="ECO:0000259" key="3">
    <source>
        <dbReference type="PROSITE" id="PS50075"/>
    </source>
</evidence>
<keyword evidence="1" id="KW-0596">Phosphopantetheine</keyword>
<sequence>MALLPPLTGEIHLPGFVDFHLQRNGDQPAYTFAYGVNEVVTITFAQLGRAVHRGAIYFKKSLGSREGETLALIASVDSLLYVTVVLAAVKAGYAPFMISPRNSPAAVTSMLTKIGCTHILRQSNSALDQILLDSIQSKTLTFHELPTLERLYGPDRLGLAHDFVPFSSHVERSPDHIGFVIHSSGSTGFPKPVPQKFLTILHWMSFCECSRIYPAINLCGAMGLPGFHAFGVNFQLLYPLALSKPTSLFPPTSYDFRTDASPIFPNPTNILQHIVWTRSDVLMTVPSFVTMWRNDPHCVETLKSLKAVCCSSGPLPQNVGDDLIKWGVPLCTSYGATEFGIPTYRIALDEDGNTSLDSLKNTSIRLRDWRYVGFNKHVQLNLVPVGIEGGYELRIMALENIEGGPPGYATHDIVQIHPTKPFLWKLIGRTDEVIVLSSGEKVVPNVMENELAACPLLSGVLMFGRGRPHCGLLVEAREPKEADGWAESLVNTIWPLVEKVNSTYPNFGRITREMVIVIPFNNHAVRVDKGGVARAATLLRFEEQIDKAYREFENNLSVTPPLTWSKEGVREWLQKQVVNLIPSGPNLGSRVTCNVDIFTLGFDSVSAVSLRARIKNALGKNNSVAIPHTLVYDFPTIEGLAGVITNMVSDPPTNKEELVSDSAVLSRHINSIQVLTEKYTVRSPPHTYPSPLQFKIDHGGAARVVLLTGSTGSLGSYILWQLLEDDTVTKIFVVNRPSSTLSCLERQQRSFKEKSINIDARLLKDKVTFIEGDVTATASDWISQVNVIIHNAWRVDFNLSLSSFEPLIQSTHSLIETVIQESSRRRSHDQYTRPIKFVFISSTSAAQNWDQSRGPVGELVVDPKYAVGKGYGESKHVVETILKSCPDGLIDHTCLRIGQLCGGRSPNGYWATSDWVPAMIKSSVAIGALPESYGAFRIDSYLNLKQTVSWISLQDASRAVIEIAFSSSSHSSIINLVHPSAVQWDSIINVVAKSLNQKGVTETLLPTISFPDWVERIRLLEGCQKSSHGKSSGEKDLTDVCPALKILPFFTAFAAQESIANLNRWDGLVNLEPREAGGKPKYLVGHAIELSGVMRELKERNHISRNVDDWMDYWKDVGFI</sequence>
<dbReference type="PROSITE" id="PS50075">
    <property type="entry name" value="CARRIER"/>
    <property type="match status" value="1"/>
</dbReference>
<dbReference type="Gene3D" id="1.10.1200.10">
    <property type="entry name" value="ACP-like"/>
    <property type="match status" value="1"/>
</dbReference>
<dbReference type="InterPro" id="IPR051414">
    <property type="entry name" value="Adenylate-forming_Reductase"/>
</dbReference>
<organism evidence="4 5">
    <name type="scientific">Dendrothele bispora (strain CBS 962.96)</name>
    <dbReference type="NCBI Taxonomy" id="1314807"/>
    <lineage>
        <taxon>Eukaryota</taxon>
        <taxon>Fungi</taxon>
        <taxon>Dikarya</taxon>
        <taxon>Basidiomycota</taxon>
        <taxon>Agaricomycotina</taxon>
        <taxon>Agaricomycetes</taxon>
        <taxon>Agaricomycetidae</taxon>
        <taxon>Agaricales</taxon>
        <taxon>Agaricales incertae sedis</taxon>
        <taxon>Dendrothele</taxon>
    </lineage>
</organism>
<dbReference type="InterPro" id="IPR020845">
    <property type="entry name" value="AMP-binding_CS"/>
</dbReference>
<protein>
    <submittedName>
        <fullName evidence="4">Acetyl-CoA synthetase-like protein</fullName>
    </submittedName>
</protein>
<evidence type="ECO:0000256" key="1">
    <source>
        <dbReference type="ARBA" id="ARBA00022450"/>
    </source>
</evidence>
<dbReference type="SUPFAM" id="SSF51735">
    <property type="entry name" value="NAD(P)-binding Rossmann-fold domains"/>
    <property type="match status" value="1"/>
</dbReference>
<dbReference type="SUPFAM" id="SSF56801">
    <property type="entry name" value="Acetyl-CoA synthetase-like"/>
    <property type="match status" value="1"/>
</dbReference>
<dbReference type="OrthoDB" id="429813at2759"/>
<dbReference type="Pfam" id="PF23562">
    <property type="entry name" value="AMP-binding_C_3"/>
    <property type="match status" value="1"/>
</dbReference>
<name>A0A4S8LYB8_DENBC</name>
<dbReference type="Pfam" id="PF00501">
    <property type="entry name" value="AMP-binding"/>
    <property type="match status" value="1"/>
</dbReference>
<proteinExistence type="predicted"/>
<evidence type="ECO:0000313" key="5">
    <source>
        <dbReference type="Proteomes" id="UP000297245"/>
    </source>
</evidence>
<dbReference type="SMART" id="SM00823">
    <property type="entry name" value="PKS_PP"/>
    <property type="match status" value="1"/>
</dbReference>
<gene>
    <name evidence="4" type="ORF">K435DRAFT_667997</name>
</gene>
<dbReference type="Pfam" id="PF07993">
    <property type="entry name" value="NAD_binding_4"/>
    <property type="match status" value="1"/>
</dbReference>
<dbReference type="InterPro" id="IPR042099">
    <property type="entry name" value="ANL_N_sf"/>
</dbReference>
<dbReference type="Proteomes" id="UP000297245">
    <property type="component" value="Unassembled WGS sequence"/>
</dbReference>
<keyword evidence="5" id="KW-1185">Reference proteome</keyword>
<evidence type="ECO:0000256" key="2">
    <source>
        <dbReference type="ARBA" id="ARBA00022553"/>
    </source>
</evidence>
<dbReference type="Gene3D" id="3.40.50.720">
    <property type="entry name" value="NAD(P)-binding Rossmann-like Domain"/>
    <property type="match status" value="1"/>
</dbReference>
<dbReference type="InterPro" id="IPR009081">
    <property type="entry name" value="PP-bd_ACP"/>
</dbReference>
<dbReference type="AlphaFoldDB" id="A0A4S8LYB8"/>
<dbReference type="InterPro" id="IPR036291">
    <property type="entry name" value="NAD(P)-bd_dom_sf"/>
</dbReference>
<dbReference type="PANTHER" id="PTHR43439:SF2">
    <property type="entry name" value="ENZYME, PUTATIVE (JCVI)-RELATED"/>
    <property type="match status" value="1"/>
</dbReference>
<feature type="domain" description="Carrier" evidence="3">
    <location>
        <begin position="559"/>
        <end position="648"/>
    </location>
</feature>
<reference evidence="4 5" key="1">
    <citation type="journal article" date="2019" name="Nat. Ecol. Evol.">
        <title>Megaphylogeny resolves global patterns of mushroom evolution.</title>
        <authorList>
            <person name="Varga T."/>
            <person name="Krizsan K."/>
            <person name="Foldi C."/>
            <person name="Dima B."/>
            <person name="Sanchez-Garcia M."/>
            <person name="Sanchez-Ramirez S."/>
            <person name="Szollosi G.J."/>
            <person name="Szarkandi J.G."/>
            <person name="Papp V."/>
            <person name="Albert L."/>
            <person name="Andreopoulos W."/>
            <person name="Angelini C."/>
            <person name="Antonin V."/>
            <person name="Barry K.W."/>
            <person name="Bougher N.L."/>
            <person name="Buchanan P."/>
            <person name="Buyck B."/>
            <person name="Bense V."/>
            <person name="Catcheside P."/>
            <person name="Chovatia M."/>
            <person name="Cooper J."/>
            <person name="Damon W."/>
            <person name="Desjardin D."/>
            <person name="Finy P."/>
            <person name="Geml J."/>
            <person name="Haridas S."/>
            <person name="Hughes K."/>
            <person name="Justo A."/>
            <person name="Karasinski D."/>
            <person name="Kautmanova I."/>
            <person name="Kiss B."/>
            <person name="Kocsube S."/>
            <person name="Kotiranta H."/>
            <person name="LaButti K.M."/>
            <person name="Lechner B.E."/>
            <person name="Liimatainen K."/>
            <person name="Lipzen A."/>
            <person name="Lukacs Z."/>
            <person name="Mihaltcheva S."/>
            <person name="Morgado L.N."/>
            <person name="Niskanen T."/>
            <person name="Noordeloos M.E."/>
            <person name="Ohm R.A."/>
            <person name="Ortiz-Santana B."/>
            <person name="Ovrebo C."/>
            <person name="Racz N."/>
            <person name="Riley R."/>
            <person name="Savchenko A."/>
            <person name="Shiryaev A."/>
            <person name="Soop K."/>
            <person name="Spirin V."/>
            <person name="Szebenyi C."/>
            <person name="Tomsovsky M."/>
            <person name="Tulloss R.E."/>
            <person name="Uehling J."/>
            <person name="Grigoriev I.V."/>
            <person name="Vagvolgyi C."/>
            <person name="Papp T."/>
            <person name="Martin F.M."/>
            <person name="Miettinen O."/>
            <person name="Hibbett D.S."/>
            <person name="Nagy L.G."/>
        </authorList>
    </citation>
    <scope>NUCLEOTIDE SEQUENCE [LARGE SCALE GENOMIC DNA]</scope>
    <source>
        <strain evidence="4 5">CBS 962.96</strain>
    </source>
</reference>